<feature type="compositionally biased region" description="Acidic residues" evidence="5">
    <location>
        <begin position="642"/>
        <end position="655"/>
    </location>
</feature>
<dbReference type="PANTHER" id="PTHR45644:SF56">
    <property type="entry name" value="AAA ATPASE, PUTATIVE (AFU_ORTHOLOGUE AFUA_2G12920)-RELATED"/>
    <property type="match status" value="1"/>
</dbReference>
<feature type="compositionally biased region" description="Basic and acidic residues" evidence="5">
    <location>
        <begin position="1000"/>
        <end position="1013"/>
    </location>
</feature>
<feature type="region of interest" description="Disordered" evidence="5">
    <location>
        <begin position="635"/>
        <end position="661"/>
    </location>
</feature>
<evidence type="ECO:0000256" key="5">
    <source>
        <dbReference type="SAM" id="MobiDB-lite"/>
    </source>
</evidence>
<keyword evidence="3" id="KW-0067">ATP-binding</keyword>
<evidence type="ECO:0000256" key="3">
    <source>
        <dbReference type="ARBA" id="ARBA00022840"/>
    </source>
</evidence>
<keyword evidence="2" id="KW-0547">Nucleotide-binding</keyword>
<dbReference type="Gene3D" id="3.40.50.300">
    <property type="entry name" value="P-loop containing nucleotide triphosphate hydrolases"/>
    <property type="match status" value="1"/>
</dbReference>
<dbReference type="Gene3D" id="1.10.8.60">
    <property type="match status" value="1"/>
</dbReference>
<proteinExistence type="predicted"/>
<feature type="domain" description="AAA+ ATPase" evidence="6">
    <location>
        <begin position="729"/>
        <end position="869"/>
    </location>
</feature>
<dbReference type="Pfam" id="PF00004">
    <property type="entry name" value="AAA"/>
    <property type="match status" value="1"/>
</dbReference>
<feature type="compositionally biased region" description="Polar residues" evidence="5">
    <location>
        <begin position="251"/>
        <end position="260"/>
    </location>
</feature>
<evidence type="ECO:0000259" key="6">
    <source>
        <dbReference type="SMART" id="SM00382"/>
    </source>
</evidence>
<dbReference type="PANTHER" id="PTHR45644">
    <property type="entry name" value="AAA ATPASE, PUTATIVE (AFU_ORTHOLOGUE AFUA_2G12920)-RELATED-RELATED"/>
    <property type="match status" value="1"/>
</dbReference>
<dbReference type="SMART" id="SM00382">
    <property type="entry name" value="AAA"/>
    <property type="match status" value="1"/>
</dbReference>
<reference evidence="8" key="1">
    <citation type="journal article" date="2017" name="Nat. Ecol. Evol.">
        <title>Genome expansion and lineage-specific genetic innovations in the forest pathogenic fungi Armillaria.</title>
        <authorList>
            <person name="Sipos G."/>
            <person name="Prasanna A.N."/>
            <person name="Walter M.C."/>
            <person name="O'Connor E."/>
            <person name="Balint B."/>
            <person name="Krizsan K."/>
            <person name="Kiss B."/>
            <person name="Hess J."/>
            <person name="Varga T."/>
            <person name="Slot J."/>
            <person name="Riley R."/>
            <person name="Boka B."/>
            <person name="Rigling D."/>
            <person name="Barry K."/>
            <person name="Lee J."/>
            <person name="Mihaltcheva S."/>
            <person name="LaButti K."/>
            <person name="Lipzen A."/>
            <person name="Waldron R."/>
            <person name="Moloney N.M."/>
            <person name="Sperisen C."/>
            <person name="Kredics L."/>
            <person name="Vagvoelgyi C."/>
            <person name="Patrignani A."/>
            <person name="Fitzpatrick D."/>
            <person name="Nagy I."/>
            <person name="Doyle S."/>
            <person name="Anderson J.B."/>
            <person name="Grigoriev I.V."/>
            <person name="Gueldener U."/>
            <person name="Muensterkoetter M."/>
            <person name="Nagy L.G."/>
        </authorList>
    </citation>
    <scope>NUCLEOTIDE SEQUENCE [LARGE SCALE GENOMIC DNA]</scope>
    <source>
        <strain evidence="8">C18/9</strain>
    </source>
</reference>
<dbReference type="InterPro" id="IPR003960">
    <property type="entry name" value="ATPase_AAA_CS"/>
</dbReference>
<feature type="region of interest" description="Disordered" evidence="5">
    <location>
        <begin position="23"/>
        <end position="117"/>
    </location>
</feature>
<feature type="region of interest" description="Disordered" evidence="5">
    <location>
        <begin position="526"/>
        <end position="547"/>
    </location>
</feature>
<evidence type="ECO:0000256" key="4">
    <source>
        <dbReference type="ARBA" id="ARBA00023128"/>
    </source>
</evidence>
<feature type="compositionally biased region" description="Basic and acidic residues" evidence="5">
    <location>
        <begin position="527"/>
        <end position="536"/>
    </location>
</feature>
<dbReference type="InterPro" id="IPR027417">
    <property type="entry name" value="P-loop_NTPase"/>
</dbReference>
<feature type="compositionally biased region" description="Basic and acidic residues" evidence="5">
    <location>
        <begin position="65"/>
        <end position="82"/>
    </location>
</feature>
<dbReference type="InterPro" id="IPR003593">
    <property type="entry name" value="AAA+_ATPase"/>
</dbReference>
<gene>
    <name evidence="7" type="ORF">ARMOST_03626</name>
</gene>
<evidence type="ECO:0000313" key="8">
    <source>
        <dbReference type="Proteomes" id="UP000219338"/>
    </source>
</evidence>
<evidence type="ECO:0000256" key="2">
    <source>
        <dbReference type="ARBA" id="ARBA00022741"/>
    </source>
</evidence>
<dbReference type="SUPFAM" id="SSF52540">
    <property type="entry name" value="P-loop containing nucleoside triphosphate hydrolases"/>
    <property type="match status" value="1"/>
</dbReference>
<comment type="subcellular location">
    <subcellularLocation>
        <location evidence="1">Mitochondrion</location>
    </subcellularLocation>
</comment>
<dbReference type="OrthoDB" id="39734at2759"/>
<evidence type="ECO:0000313" key="7">
    <source>
        <dbReference type="EMBL" id="SJL00314.1"/>
    </source>
</evidence>
<dbReference type="EMBL" id="FUEG01000002">
    <property type="protein sequence ID" value="SJL00314.1"/>
    <property type="molecule type" value="Genomic_DNA"/>
</dbReference>
<protein>
    <recommendedName>
        <fullName evidence="6">AAA+ ATPase domain-containing protein</fullName>
    </recommendedName>
</protein>
<dbReference type="GO" id="GO:0016887">
    <property type="term" value="F:ATP hydrolysis activity"/>
    <property type="evidence" value="ECO:0007669"/>
    <property type="project" value="InterPro"/>
</dbReference>
<keyword evidence="8" id="KW-1185">Reference proteome</keyword>
<dbReference type="Proteomes" id="UP000219338">
    <property type="component" value="Unassembled WGS sequence"/>
</dbReference>
<feature type="compositionally biased region" description="Polar residues" evidence="5">
    <location>
        <begin position="962"/>
        <end position="973"/>
    </location>
</feature>
<dbReference type="GO" id="GO:0005524">
    <property type="term" value="F:ATP binding"/>
    <property type="evidence" value="ECO:0007669"/>
    <property type="project" value="UniProtKB-KW"/>
</dbReference>
<feature type="region of interest" description="Disordered" evidence="5">
    <location>
        <begin position="962"/>
        <end position="1048"/>
    </location>
</feature>
<keyword evidence="4" id="KW-0496">Mitochondrion</keyword>
<feature type="region of interest" description="Disordered" evidence="5">
    <location>
        <begin position="228"/>
        <end position="263"/>
    </location>
</feature>
<name>A0A284QUZ9_ARMOS</name>
<dbReference type="OMA" id="PQTQHRA"/>
<dbReference type="InterPro" id="IPR003959">
    <property type="entry name" value="ATPase_AAA_core"/>
</dbReference>
<dbReference type="PROSITE" id="PS00674">
    <property type="entry name" value="AAA"/>
    <property type="match status" value="1"/>
</dbReference>
<dbReference type="GO" id="GO:0005741">
    <property type="term" value="C:mitochondrial outer membrane"/>
    <property type="evidence" value="ECO:0007669"/>
    <property type="project" value="TreeGrafter"/>
</dbReference>
<organism evidence="7 8">
    <name type="scientific">Armillaria ostoyae</name>
    <name type="common">Armillaria root rot fungus</name>
    <dbReference type="NCBI Taxonomy" id="47428"/>
    <lineage>
        <taxon>Eukaryota</taxon>
        <taxon>Fungi</taxon>
        <taxon>Dikarya</taxon>
        <taxon>Basidiomycota</taxon>
        <taxon>Agaricomycotina</taxon>
        <taxon>Agaricomycetes</taxon>
        <taxon>Agaricomycetidae</taxon>
        <taxon>Agaricales</taxon>
        <taxon>Marasmiineae</taxon>
        <taxon>Physalacriaceae</taxon>
        <taxon>Armillaria</taxon>
    </lineage>
</organism>
<dbReference type="AlphaFoldDB" id="A0A284QUZ9"/>
<accession>A0A284QUZ9</accession>
<feature type="compositionally biased region" description="Low complexity" evidence="5">
    <location>
        <begin position="48"/>
        <end position="61"/>
    </location>
</feature>
<evidence type="ECO:0000256" key="1">
    <source>
        <dbReference type="ARBA" id="ARBA00004173"/>
    </source>
</evidence>
<feature type="compositionally biased region" description="Low complexity" evidence="5">
    <location>
        <begin position="986"/>
        <end position="999"/>
    </location>
</feature>
<dbReference type="STRING" id="47428.A0A284QUZ9"/>
<sequence>MQPQSLIPRSRSLIRTVKGLHLSSAPRFARSYAKERIPRQNTGTRLVSSSSSSSSPGEPSSLQEPPKDPSPDPPPPEKPERPSRRKTNNSTAAPAPPIESIDLPPGLDILWTPTEVPDGEPIGAASLPPPEILEEALNNLHITLHPQTQNRAVYASPQGPPTEPTLALYCPIEGGDYVVDATVRELARRTGSEVVVLDAVQLAAGEWGDFGKAANFLQLPKNPLHFRAAMTPPSRSSMAEEDEDDDAGPFSSGQMTVTLMSPSSARGSAVVSSSKITPPNKTKMFFDALVNIPSDQPASTPRIIYVRDFPTLAPTSSTWYRPLLTAVRQRRRGPISSPSSPICNPMTIIFGITPPITPPEVLVPPSSPSPNILSLLMNRNPSASLITSGPKPGRTDWSEDEVADKAREARLRRRLKKWEKGDASILEELPTLVNEDNNESDSKRPEVIVLGSNMSIPLPGLPGLSNRNNSDTADTRSPFFRTSILVPSVRSIPDERDCRIARRREINELTIRMAVGAIGGVLDAEGAESHLTRETEKDEDGENTVDAEKSDLESAIDHERMWDDWGKRVELWMTVRHIADRAVGSVVADRSAAAQSERPSLEPTSVSWDAVSRAWSGHRLSRNLRKSWMKDALPVTRTRNDQDEDEDEPDQEEEKSESIDEVVDRLKNDPDLDGHEQRLLPCIVNTATMPTTFSQVHLPTNTIDSVRTIVSLPLLHPEAFQQGILKEHTITGCLLFGPPGTGKTLVVRALAKEAGCRMMAVSPSDVMDMYVGEGEKLVKAVFSLARKLSPCVVFLDEIDALLGARSSGRDSGSSIAYRGVITEFMQEMDGLKTLKDSNVIVIGATNRPFDLDDAVLRRLPRRLLVDLPGEKEREEILKILLRHEALDADVDVKDLAKKTESFSGSDLKRSSSIAFVVSSPVKRCIDLCVSAAVDAVKEHVELPWLVSNAMAKVAQPVDNSNVPLEVSTETATPKTRRRKKADPEESSVPASEESSSEPVETNKPESEESKSESAETTPEGEETVTRTLSHRHFAKALKEITPSSSEATGTLAALRKWNEEFGEGRRDRKRRQIWGKGRFGFTDPANFVEEDGRVLPTTALSKSSGGTESN</sequence>
<dbReference type="InterPro" id="IPR051701">
    <property type="entry name" value="Mito_OM_Translocase_MSP1"/>
</dbReference>